<feature type="domain" description="GH16" evidence="2">
    <location>
        <begin position="1"/>
        <end position="208"/>
    </location>
</feature>
<dbReference type="InterPro" id="IPR013320">
    <property type="entry name" value="ConA-like_dom_sf"/>
</dbReference>
<dbReference type="EMBL" id="KB203918">
    <property type="protein sequence ID" value="ESO82443.1"/>
    <property type="molecule type" value="Genomic_DNA"/>
</dbReference>
<dbReference type="RefSeq" id="XP_009066946.1">
    <property type="nucleotide sequence ID" value="XM_009068698.1"/>
</dbReference>
<dbReference type="InterPro" id="IPR000757">
    <property type="entry name" value="Beta-glucanase-like"/>
</dbReference>
<dbReference type="HOGENOM" id="CLU_019533_2_2_1"/>
<proteinExistence type="inferred from homology"/>
<dbReference type="PROSITE" id="PS51762">
    <property type="entry name" value="GH16_2"/>
    <property type="match status" value="1"/>
</dbReference>
<evidence type="ECO:0000313" key="4">
    <source>
        <dbReference type="Proteomes" id="UP000030746"/>
    </source>
</evidence>
<evidence type="ECO:0000256" key="1">
    <source>
        <dbReference type="ARBA" id="ARBA00006865"/>
    </source>
</evidence>
<gene>
    <name evidence="3" type="ORF">LOTGIDRAFT_134727</name>
</gene>
<organism evidence="3 4">
    <name type="scientific">Lottia gigantea</name>
    <name type="common">Giant owl limpet</name>
    <dbReference type="NCBI Taxonomy" id="225164"/>
    <lineage>
        <taxon>Eukaryota</taxon>
        <taxon>Metazoa</taxon>
        <taxon>Spiralia</taxon>
        <taxon>Lophotrochozoa</taxon>
        <taxon>Mollusca</taxon>
        <taxon>Gastropoda</taxon>
        <taxon>Patellogastropoda</taxon>
        <taxon>Lottioidea</taxon>
        <taxon>Lottiidae</taxon>
        <taxon>Lottia</taxon>
    </lineage>
</organism>
<dbReference type="GeneID" id="20233593"/>
<sequence length="208" mass="24084">AIWMMPTYAAYGGWPSSGEIDIMESRGNSNLNYTTADGEPIGVDHVGSTLHFGSNYFYNGFMKTTVAKRLKDGRTFADDYHRYSVEWTEDYIKCFVDDEMTLNVEPDEGGFWKFGEFEKNNMVNPWRYASKMAPFDQEFYIILNLAVGGMNYFDDSNIGPRPKPWTGADKTAFWRAKEEWYPTWNPFENDGEDAALKINYVKVWKLKP</sequence>
<dbReference type="OMA" id="TAPRDFW"/>
<dbReference type="Gene3D" id="2.60.120.200">
    <property type="match status" value="1"/>
</dbReference>
<dbReference type="Proteomes" id="UP000030746">
    <property type="component" value="Unassembled WGS sequence"/>
</dbReference>
<reference evidence="3 4" key="1">
    <citation type="journal article" date="2013" name="Nature">
        <title>Insights into bilaterian evolution from three spiralian genomes.</title>
        <authorList>
            <person name="Simakov O."/>
            <person name="Marletaz F."/>
            <person name="Cho S.J."/>
            <person name="Edsinger-Gonzales E."/>
            <person name="Havlak P."/>
            <person name="Hellsten U."/>
            <person name="Kuo D.H."/>
            <person name="Larsson T."/>
            <person name="Lv J."/>
            <person name="Arendt D."/>
            <person name="Savage R."/>
            <person name="Osoegawa K."/>
            <person name="de Jong P."/>
            <person name="Grimwood J."/>
            <person name="Chapman J.A."/>
            <person name="Shapiro H."/>
            <person name="Aerts A."/>
            <person name="Otillar R.P."/>
            <person name="Terry A.Y."/>
            <person name="Boore J.L."/>
            <person name="Grigoriev I.V."/>
            <person name="Lindberg D.R."/>
            <person name="Seaver E.C."/>
            <person name="Weisblat D.A."/>
            <person name="Putnam N.H."/>
            <person name="Rokhsar D.S."/>
        </authorList>
    </citation>
    <scope>NUCLEOTIDE SEQUENCE [LARGE SCALE GENOMIC DNA]</scope>
</reference>
<dbReference type="OrthoDB" id="4781at2759"/>
<dbReference type="SUPFAM" id="SSF49899">
    <property type="entry name" value="Concanavalin A-like lectins/glucanases"/>
    <property type="match status" value="1"/>
</dbReference>
<dbReference type="KEGG" id="lgi:LOTGIDRAFT_134727"/>
<dbReference type="AlphaFoldDB" id="V3YWN6"/>
<accession>V3YWN6</accession>
<dbReference type="InterPro" id="IPR050546">
    <property type="entry name" value="Glycosyl_Hydrlase_16"/>
</dbReference>
<dbReference type="PANTHER" id="PTHR10963:SF55">
    <property type="entry name" value="GLYCOSIDE HYDROLASE FAMILY 16 PROTEIN"/>
    <property type="match status" value="1"/>
</dbReference>
<keyword evidence="4" id="KW-1185">Reference proteome</keyword>
<feature type="non-terminal residue" evidence="3">
    <location>
        <position position="1"/>
    </location>
</feature>
<dbReference type="GO" id="GO:0005975">
    <property type="term" value="P:carbohydrate metabolic process"/>
    <property type="evidence" value="ECO:0007669"/>
    <property type="project" value="InterPro"/>
</dbReference>
<protein>
    <recommendedName>
        <fullName evidence="2">GH16 domain-containing protein</fullName>
    </recommendedName>
</protein>
<dbReference type="CTD" id="20233593"/>
<dbReference type="STRING" id="225164.V3YWN6"/>
<name>V3YWN6_LOTGI</name>
<dbReference type="PANTHER" id="PTHR10963">
    <property type="entry name" value="GLYCOSYL HYDROLASE-RELATED"/>
    <property type="match status" value="1"/>
</dbReference>
<dbReference type="GO" id="GO:0004553">
    <property type="term" value="F:hydrolase activity, hydrolyzing O-glycosyl compounds"/>
    <property type="evidence" value="ECO:0007669"/>
    <property type="project" value="InterPro"/>
</dbReference>
<evidence type="ECO:0000259" key="2">
    <source>
        <dbReference type="PROSITE" id="PS51762"/>
    </source>
</evidence>
<dbReference type="Pfam" id="PF00722">
    <property type="entry name" value="Glyco_hydro_16"/>
    <property type="match status" value="1"/>
</dbReference>
<comment type="similarity">
    <text evidence="1">Belongs to the glycosyl hydrolase 16 family.</text>
</comment>
<evidence type="ECO:0000313" key="3">
    <source>
        <dbReference type="EMBL" id="ESO82443.1"/>
    </source>
</evidence>